<keyword evidence="9 13" id="KW-0418">Kinase</keyword>
<dbReference type="AlphaFoldDB" id="A0A6N7QPH5"/>
<evidence type="ECO:0000256" key="14">
    <source>
        <dbReference type="SAM" id="Phobius"/>
    </source>
</evidence>
<dbReference type="PANTHER" id="PTHR42724">
    <property type="entry name" value="TETRAACYLDISACCHARIDE 4'-KINASE"/>
    <property type="match status" value="1"/>
</dbReference>
<keyword evidence="8 13" id="KW-0547">Nucleotide-binding</keyword>
<comment type="catalytic activity">
    <reaction evidence="13">
        <text>a lipid A disaccharide + ATP = a lipid IVA + ADP + H(+)</text>
        <dbReference type="Rhea" id="RHEA:67840"/>
        <dbReference type="ChEBI" id="CHEBI:15378"/>
        <dbReference type="ChEBI" id="CHEBI:30616"/>
        <dbReference type="ChEBI" id="CHEBI:176343"/>
        <dbReference type="ChEBI" id="CHEBI:176425"/>
        <dbReference type="ChEBI" id="CHEBI:456216"/>
        <dbReference type="EC" id="2.7.1.130"/>
    </reaction>
</comment>
<sequence>MSNSRGLPAFWLKEHGLGQLLAPIGLLYGLIMRRRRQRYLEGRLPSLRLPIPVVVVGNIFVGGTGKTPLVIWLVEAARQLGYNPGVILRGYGGSSAGPVCVSHDSDPLMVGDEAVLIAQRAKCAVAIGKKRVAAAQLLIDTVSPDIIISDDGLQHYALGRDVEIAVIDGERGLGNRRCLPAGPLREPPDRLKGVDLVIANGPSVPESQGQFNLRTGALAPLVKEPNKAVPVSGDRVHAVAGIGNPQRFFNTLTQLGFDVIPHCFSDHHAFQPHDLQFEDNLAIVMTEKDAVKCRTFAPNNSWTLPVTAEPDSATKTQLMALLASLQEK</sequence>
<evidence type="ECO:0000256" key="9">
    <source>
        <dbReference type="ARBA" id="ARBA00022777"/>
    </source>
</evidence>
<keyword evidence="14" id="KW-0812">Transmembrane</keyword>
<name>A0A6N7QPH5_9GAMM</name>
<feature type="binding site" evidence="13">
    <location>
        <begin position="60"/>
        <end position="67"/>
    </location>
    <ligand>
        <name>ATP</name>
        <dbReference type="ChEBI" id="CHEBI:30616"/>
    </ligand>
</feature>
<dbReference type="InterPro" id="IPR027417">
    <property type="entry name" value="P-loop_NTPase"/>
</dbReference>
<evidence type="ECO:0000256" key="10">
    <source>
        <dbReference type="ARBA" id="ARBA00022840"/>
    </source>
</evidence>
<evidence type="ECO:0000256" key="8">
    <source>
        <dbReference type="ARBA" id="ARBA00022741"/>
    </source>
</evidence>
<dbReference type="Proteomes" id="UP000433788">
    <property type="component" value="Unassembled WGS sequence"/>
</dbReference>
<protein>
    <recommendedName>
        <fullName evidence="4 13">Tetraacyldisaccharide 4'-kinase</fullName>
        <ecNumber evidence="3 13">2.7.1.130</ecNumber>
    </recommendedName>
    <alternativeName>
        <fullName evidence="12 13">Lipid A 4'-kinase</fullName>
    </alternativeName>
</protein>
<organism evidence="15 16">
    <name type="scientific">Spiribacter salilacus</name>
    <dbReference type="NCBI Taxonomy" id="2664894"/>
    <lineage>
        <taxon>Bacteria</taxon>
        <taxon>Pseudomonadati</taxon>
        <taxon>Pseudomonadota</taxon>
        <taxon>Gammaproteobacteria</taxon>
        <taxon>Chromatiales</taxon>
        <taxon>Ectothiorhodospiraceae</taxon>
        <taxon>Spiribacter</taxon>
    </lineage>
</organism>
<evidence type="ECO:0000256" key="11">
    <source>
        <dbReference type="ARBA" id="ARBA00023098"/>
    </source>
</evidence>
<dbReference type="RefSeq" id="WP_153718345.1">
    <property type="nucleotide sequence ID" value="NZ_WJPP01000001.1"/>
</dbReference>
<evidence type="ECO:0000256" key="3">
    <source>
        <dbReference type="ARBA" id="ARBA00012071"/>
    </source>
</evidence>
<dbReference type="NCBIfam" id="TIGR00682">
    <property type="entry name" value="lpxK"/>
    <property type="match status" value="1"/>
</dbReference>
<gene>
    <name evidence="13" type="primary">lpxK</name>
    <name evidence="15" type="ORF">GH984_00940</name>
</gene>
<keyword evidence="11 13" id="KW-0443">Lipid metabolism</keyword>
<reference evidence="15 16" key="1">
    <citation type="submission" date="2019-11" db="EMBL/GenBank/DDBJ databases">
        <authorList>
            <person name="Zhang X.Y."/>
        </authorList>
    </citation>
    <scope>NUCLEOTIDE SEQUENCE [LARGE SCALE GENOMIC DNA]</scope>
    <source>
        <strain evidence="15 16">C176</strain>
    </source>
</reference>
<keyword evidence="16" id="KW-1185">Reference proteome</keyword>
<accession>A0A6N7QPH5</accession>
<evidence type="ECO:0000256" key="13">
    <source>
        <dbReference type="HAMAP-Rule" id="MF_00409"/>
    </source>
</evidence>
<evidence type="ECO:0000256" key="12">
    <source>
        <dbReference type="ARBA" id="ARBA00029757"/>
    </source>
</evidence>
<feature type="transmembrane region" description="Helical" evidence="14">
    <location>
        <begin position="53"/>
        <end position="74"/>
    </location>
</feature>
<evidence type="ECO:0000256" key="5">
    <source>
        <dbReference type="ARBA" id="ARBA00022516"/>
    </source>
</evidence>
<dbReference type="InterPro" id="IPR003758">
    <property type="entry name" value="LpxK"/>
</dbReference>
<evidence type="ECO:0000313" key="16">
    <source>
        <dbReference type="Proteomes" id="UP000433788"/>
    </source>
</evidence>
<proteinExistence type="inferred from homology"/>
<dbReference type="SUPFAM" id="SSF52540">
    <property type="entry name" value="P-loop containing nucleoside triphosphate hydrolases"/>
    <property type="match status" value="1"/>
</dbReference>
<dbReference type="EC" id="2.7.1.130" evidence="3 13"/>
<dbReference type="PANTHER" id="PTHR42724:SF1">
    <property type="entry name" value="TETRAACYLDISACCHARIDE 4'-KINASE, MITOCHONDRIAL-RELATED"/>
    <property type="match status" value="1"/>
</dbReference>
<dbReference type="GO" id="GO:0009244">
    <property type="term" value="P:lipopolysaccharide core region biosynthetic process"/>
    <property type="evidence" value="ECO:0007669"/>
    <property type="project" value="TreeGrafter"/>
</dbReference>
<dbReference type="GO" id="GO:0005524">
    <property type="term" value="F:ATP binding"/>
    <property type="evidence" value="ECO:0007669"/>
    <property type="project" value="UniProtKB-UniRule"/>
</dbReference>
<dbReference type="GO" id="GO:0005886">
    <property type="term" value="C:plasma membrane"/>
    <property type="evidence" value="ECO:0007669"/>
    <property type="project" value="TreeGrafter"/>
</dbReference>
<dbReference type="UniPathway" id="UPA00359">
    <property type="reaction ID" value="UER00482"/>
</dbReference>
<dbReference type="GO" id="GO:0009029">
    <property type="term" value="F:lipid-A 4'-kinase activity"/>
    <property type="evidence" value="ECO:0007669"/>
    <property type="project" value="UniProtKB-UniRule"/>
</dbReference>
<evidence type="ECO:0000256" key="7">
    <source>
        <dbReference type="ARBA" id="ARBA00022679"/>
    </source>
</evidence>
<dbReference type="HAMAP" id="MF_00409">
    <property type="entry name" value="LpxK"/>
    <property type="match status" value="1"/>
</dbReference>
<evidence type="ECO:0000256" key="2">
    <source>
        <dbReference type="ARBA" id="ARBA00004870"/>
    </source>
</evidence>
<comment type="function">
    <text evidence="1 13">Transfers the gamma-phosphate of ATP to the 4'-position of a tetraacyldisaccharide 1-phosphate intermediate (termed DS-1-P) to form tetraacyldisaccharide 1,4'-bis-phosphate (lipid IVA).</text>
</comment>
<comment type="caution">
    <text evidence="15">The sequence shown here is derived from an EMBL/GenBank/DDBJ whole genome shotgun (WGS) entry which is preliminary data.</text>
</comment>
<evidence type="ECO:0000313" key="15">
    <source>
        <dbReference type="EMBL" id="MRH77279.1"/>
    </source>
</evidence>
<keyword evidence="5 13" id="KW-0444">Lipid biosynthesis</keyword>
<dbReference type="Pfam" id="PF02606">
    <property type="entry name" value="LpxK"/>
    <property type="match status" value="1"/>
</dbReference>
<evidence type="ECO:0000256" key="6">
    <source>
        <dbReference type="ARBA" id="ARBA00022556"/>
    </source>
</evidence>
<dbReference type="EMBL" id="WJPP01000001">
    <property type="protein sequence ID" value="MRH77279.1"/>
    <property type="molecule type" value="Genomic_DNA"/>
</dbReference>
<comment type="similarity">
    <text evidence="13">Belongs to the LpxK family.</text>
</comment>
<keyword evidence="10 13" id="KW-0067">ATP-binding</keyword>
<comment type="pathway">
    <text evidence="2 13">Glycolipid biosynthesis; lipid IV(A) biosynthesis; lipid IV(A) from (3R)-3-hydroxytetradecanoyl-[acyl-carrier-protein] and UDP-N-acetyl-alpha-D-glucosamine: step 6/6.</text>
</comment>
<evidence type="ECO:0000256" key="4">
    <source>
        <dbReference type="ARBA" id="ARBA00016436"/>
    </source>
</evidence>
<dbReference type="GO" id="GO:0009245">
    <property type="term" value="P:lipid A biosynthetic process"/>
    <property type="evidence" value="ECO:0007669"/>
    <property type="project" value="UniProtKB-UniRule"/>
</dbReference>
<keyword evidence="14" id="KW-0472">Membrane</keyword>
<keyword evidence="6 13" id="KW-0441">Lipid A biosynthesis</keyword>
<keyword evidence="7 13" id="KW-0808">Transferase</keyword>
<evidence type="ECO:0000256" key="1">
    <source>
        <dbReference type="ARBA" id="ARBA00002274"/>
    </source>
</evidence>
<feature type="transmembrane region" description="Helical" evidence="14">
    <location>
        <begin position="16"/>
        <end position="32"/>
    </location>
</feature>
<keyword evidence="14" id="KW-1133">Transmembrane helix</keyword>